<feature type="transmembrane region" description="Helical" evidence="1">
    <location>
        <begin position="21"/>
        <end position="40"/>
    </location>
</feature>
<keyword evidence="3" id="KW-1185">Reference proteome</keyword>
<dbReference type="Proteomes" id="UP000184225">
    <property type="component" value="Unassembled WGS sequence"/>
</dbReference>
<organism evidence="2 3">
    <name type="scientific">Mesonia phycicola</name>
    <dbReference type="NCBI Taxonomy" id="579105"/>
    <lineage>
        <taxon>Bacteria</taxon>
        <taxon>Pseudomonadati</taxon>
        <taxon>Bacteroidota</taxon>
        <taxon>Flavobacteriia</taxon>
        <taxon>Flavobacteriales</taxon>
        <taxon>Flavobacteriaceae</taxon>
        <taxon>Mesonia</taxon>
    </lineage>
</organism>
<proteinExistence type="predicted"/>
<evidence type="ECO:0008006" key="4">
    <source>
        <dbReference type="Google" id="ProtNLM"/>
    </source>
</evidence>
<protein>
    <recommendedName>
        <fullName evidence="4">Type IV leader peptidase family protein</fullName>
    </recommendedName>
</protein>
<dbReference type="EMBL" id="FQYY01000004">
    <property type="protein sequence ID" value="SHI73802.1"/>
    <property type="molecule type" value="Genomic_DNA"/>
</dbReference>
<evidence type="ECO:0000313" key="3">
    <source>
        <dbReference type="Proteomes" id="UP000184225"/>
    </source>
</evidence>
<feature type="transmembrane region" description="Helical" evidence="1">
    <location>
        <begin position="106"/>
        <end position="123"/>
    </location>
</feature>
<keyword evidence="1" id="KW-0812">Transmembrane</keyword>
<evidence type="ECO:0000313" key="2">
    <source>
        <dbReference type="EMBL" id="SHI73802.1"/>
    </source>
</evidence>
<evidence type="ECO:0000256" key="1">
    <source>
        <dbReference type="SAM" id="Phobius"/>
    </source>
</evidence>
<feature type="transmembrane region" description="Helical" evidence="1">
    <location>
        <begin position="52"/>
        <end position="72"/>
    </location>
</feature>
<gene>
    <name evidence="2" type="ORF">SAMN04488096_10450</name>
</gene>
<dbReference type="AlphaFoldDB" id="A0A1M6DKS5"/>
<reference evidence="2 3" key="1">
    <citation type="submission" date="2016-11" db="EMBL/GenBank/DDBJ databases">
        <authorList>
            <person name="Jaros S."/>
            <person name="Januszkiewicz K."/>
            <person name="Wedrychowicz H."/>
        </authorList>
    </citation>
    <scope>NUCLEOTIDE SEQUENCE [LARGE SCALE GENOMIC DNA]</scope>
    <source>
        <strain evidence="2 3">DSM 21425</strain>
    </source>
</reference>
<accession>A0A1M6DKS5</accession>
<name>A0A1M6DKS5_9FLAO</name>
<keyword evidence="1" id="KW-1133">Transmembrane helix</keyword>
<feature type="transmembrane region" description="Helical" evidence="1">
    <location>
        <begin position="135"/>
        <end position="157"/>
    </location>
</feature>
<sequence>MILIIDLIIIILLGIIVYQDFKYRLIHILVLLFIFIVGLLRNILNDISFFNFLRPALFISVILFFLWFYLIIKSKKIINPLDKHIGLGDILFFFSITPFFTLKDYIIYFISGLLFSIIFALFFKNYIEKKMIPLAGLLSIALIILIFLRNLFTYNLFNFY</sequence>
<dbReference type="Gene3D" id="1.20.120.1220">
    <property type="match status" value="1"/>
</dbReference>
<keyword evidence="1" id="KW-0472">Membrane</keyword>
<dbReference type="STRING" id="579105.SAMN04488096_10450"/>